<organism evidence="1 2">
    <name type="scientific">Thioploca ingrica</name>
    <dbReference type="NCBI Taxonomy" id="40754"/>
    <lineage>
        <taxon>Bacteria</taxon>
        <taxon>Pseudomonadati</taxon>
        <taxon>Pseudomonadota</taxon>
        <taxon>Gammaproteobacteria</taxon>
        <taxon>Thiotrichales</taxon>
        <taxon>Thiotrichaceae</taxon>
        <taxon>Thioploca</taxon>
    </lineage>
</organism>
<dbReference type="SUPFAM" id="SSF143880">
    <property type="entry name" value="NE0471 N-terminal domain-like"/>
    <property type="match status" value="1"/>
</dbReference>
<evidence type="ECO:0000313" key="1">
    <source>
        <dbReference type="EMBL" id="BAP56335.1"/>
    </source>
</evidence>
<gene>
    <name evidence="1" type="ORF">THII_2038</name>
</gene>
<dbReference type="Pfam" id="PF10387">
    <property type="entry name" value="DUF2442"/>
    <property type="match status" value="1"/>
</dbReference>
<sequence length="85" mass="10113">MNSAIKTSWKKPLQVTAEAPYHLHLLMEDQMEYHLDLTPLIKSRQAFWRLQNFRYFRQVAIDPLGGLYWPEGEDIAPTKILHYKL</sequence>
<accession>A0A090AMB9</accession>
<dbReference type="KEGG" id="tig:THII_2038"/>
<dbReference type="STRING" id="40754.THII_2038"/>
<evidence type="ECO:0000313" key="2">
    <source>
        <dbReference type="Proteomes" id="UP000031623"/>
    </source>
</evidence>
<dbReference type="OrthoDB" id="3233810at2"/>
<dbReference type="InterPro" id="IPR018841">
    <property type="entry name" value="DUF2442"/>
</dbReference>
<name>A0A090AMB9_9GAMM</name>
<dbReference type="Proteomes" id="UP000031623">
    <property type="component" value="Chromosome"/>
</dbReference>
<protein>
    <recommendedName>
        <fullName evidence="3">DUF2442 domain-containing protein</fullName>
    </recommendedName>
</protein>
<dbReference type="AlphaFoldDB" id="A0A090AMB9"/>
<keyword evidence="2" id="KW-1185">Reference proteome</keyword>
<reference evidence="1 2" key="1">
    <citation type="journal article" date="2014" name="ISME J.">
        <title>Ecophysiology of Thioploca ingrica as revealed by the complete genome sequence supplemented with proteomic evidence.</title>
        <authorList>
            <person name="Kojima H."/>
            <person name="Ogura Y."/>
            <person name="Yamamoto N."/>
            <person name="Togashi T."/>
            <person name="Mori H."/>
            <person name="Watanabe T."/>
            <person name="Nemoto F."/>
            <person name="Kurokawa K."/>
            <person name="Hayashi T."/>
            <person name="Fukui M."/>
        </authorList>
    </citation>
    <scope>NUCLEOTIDE SEQUENCE [LARGE SCALE GENOMIC DNA]</scope>
</reference>
<proteinExistence type="predicted"/>
<dbReference type="EMBL" id="AP014633">
    <property type="protein sequence ID" value="BAP56335.1"/>
    <property type="molecule type" value="Genomic_DNA"/>
</dbReference>
<evidence type="ECO:0008006" key="3">
    <source>
        <dbReference type="Google" id="ProtNLM"/>
    </source>
</evidence>
<dbReference type="InterPro" id="IPR036782">
    <property type="entry name" value="NE0471-like_N"/>
</dbReference>
<dbReference type="Gene3D" id="3.30.2020.10">
    <property type="entry name" value="NE0471-like N-terminal domain"/>
    <property type="match status" value="1"/>
</dbReference>
<dbReference type="HOGENOM" id="CLU_153045_4_1_6"/>